<keyword evidence="4" id="KW-1185">Reference proteome</keyword>
<feature type="region of interest" description="Disordered" evidence="1">
    <location>
        <begin position="421"/>
        <end position="441"/>
    </location>
</feature>
<feature type="region of interest" description="Disordered" evidence="1">
    <location>
        <begin position="915"/>
        <end position="1201"/>
    </location>
</feature>
<feature type="compositionally biased region" description="Polar residues" evidence="1">
    <location>
        <begin position="863"/>
        <end position="876"/>
    </location>
</feature>
<feature type="compositionally biased region" description="Polar residues" evidence="1">
    <location>
        <begin position="431"/>
        <end position="441"/>
    </location>
</feature>
<feature type="compositionally biased region" description="Polar residues" evidence="1">
    <location>
        <begin position="1320"/>
        <end position="1333"/>
    </location>
</feature>
<feature type="region of interest" description="Disordered" evidence="1">
    <location>
        <begin position="40"/>
        <end position="97"/>
    </location>
</feature>
<feature type="region of interest" description="Disordered" evidence="1">
    <location>
        <begin position="322"/>
        <end position="375"/>
    </location>
</feature>
<sequence>MTGLPDGWESDYDGKRWFYRYKPSGITQFTFPKPGDEFPEYVDNFFPPPPITPEEERESAQRVKKRSTFNVAKSTGTSTTRQMRNSASSGISGYETGPGGESWFQQDGLMYMGPGGGYTDISPLQEEDEYGGGEAVAGGHGKDGSLVARSLSQRTVEPASTDPSPLPTPGQIFAERCDISPGTSPQGTPAAPENQPASAGRTPIVVNHITREAVTVDTRLTMAPSTGCSGYVVGNPTGQLVDPYQHGGGPGIQMLDSRPIHTISPDPVGQLAELYSDQRIQCQDELAPVELPTEQLMSGPSSYGNATLVIAPAELPVECHPRSYGKEQQQQQQRQQQAESQAVPSGRGASGDGSYLPFVPGENVTTQGNPAKPAKGVLGRQTITQHQDTELALTPTSHLADVPVALQPHHALGISLEKVPAHPESLRPGPQSASSPHSNPSLLVLQASGPSEAPGMVDDEGISVALNPGPARTFAPYRPPGQEFQTTLSSRPHTMSIGLDGIRPQHHTNAPKPSTLQRYNTLPMDMPSLPFMPGSTSSLPNQVRSVSVAVAEESVVHIEKDEVVTSTGFRPNSPHAPAPLSLGPKDARDHERKPSPNQPGGRIQTPPTEPGRKLAATIVSAQATPTHDASPAGNSVLPVSVPAHTAEEAVPSRPQQSGKMPFSSRSSAAGLSTGVQAAPVVPPGQALQTEDTDRDRGSPQVEPIQQPLVPPTLEHHDSTASQVSQISSLPGEAPVDAPSPITEAGSPAPATQPRPFVSQVAQGSPQGHLTPPPARGGQAQSPKRISSIPSACRPPSPPVQHPPANPRLPSTSVDSVGDEASTAAAHRARRPSLSSLSHPSCLLNRPTPPPVGQEPPQNPHGSAMQQPPSVASQAQEPVQRPGTIGDRPADQLRQHYQPQDFQSQTYRPLAYPQFQQTGQQHQDSQATQQSEQLADGVAPRQHHSAQGPPSPASLLSQGSGQSVWSMASNHQQTFVHRPPSTAPIMQGRPHLGQTTFSSSQGSPMSPLHPQPISGPGPRLQQLAQFQQPFHQAPPSSGLASGALQQPPHQPRPAQTVLNLTGSSRPLPPAQVQQRPPLGQLPPGSILVDPNKPLPAGYVLAGGPPTSRPTPAPGPQPVPARPPPGAIVVDPSKPLPPGYVLVSGQPQQPGPQQPSAPLPGSSTMMQSGQSPGQARPPRVASQPPDHGQVPERPGTVRPSGTQTDYHVQSHQMMHYGHHDQPNLHMWPENQQQHDPRHRIPLQQHAQNMPAGAQQMPVQSQNDPQMKHDNHIGQQVKPGLHEPALLRVDSGRVSGQAMFPQPLSHPPGTSGLSLPPPAAPSQSVTQQQLGQKLSQHLQNHHPGLPGLHHHPHQNQPGLQHHPANPHVSHQQHGNHQLEMLVKPGSTTPQSFPLSANALAPIQGQSAKPQHQVQAQSHDQPVVQQQAVPTSQPQSPGNQVQPHPPQSLPQSQPHMVSLTGPSQQRPPVAVGATQTTVNVQPFTHVVQQSQQQMSISGSLALQANAPSTSQQQQQTVQTIAPTTPNSTGSGKTEWFGKASSWFKAELKSDKVKKAGAMIVGGLVADQLGGNAVAGANIGGQIFGNSRPNGQGQSQGQGRPAGPQQPPQHQGPRPSAQQAQSQGQPRPQIQQQQQQQEQIQGSALQQLQVPGQGKPAARPQQHPPTMNAQTVSVHLQVQGQVQGQGQGQSQVHGKVQTGLGHQGRPQLQQQQQQRPPQMTQQPQQRPTEPARPQIQQRPQSQSQAVQRPPVQMVQRPPSGAQQPPPDKIDMSLQIVNALVNQTQTQPSSARPLYQAPPWHPVLNRCSSRAGGLLTTLTLALAVEKKHTLPIATPALMGHTTARKALLTCRRATTTKLRHMTPRKPGCLHSLV</sequence>
<feature type="compositionally biased region" description="Polar residues" evidence="1">
    <location>
        <begin position="68"/>
        <end position="91"/>
    </location>
</feature>
<feature type="compositionally biased region" description="Polar residues" evidence="1">
    <location>
        <begin position="953"/>
        <end position="974"/>
    </location>
</feature>
<gene>
    <name evidence="3" type="ORF">DL546_004742</name>
</gene>
<evidence type="ECO:0000313" key="3">
    <source>
        <dbReference type="EMBL" id="RKU41345.1"/>
    </source>
</evidence>
<feature type="compositionally biased region" description="Basic and acidic residues" evidence="1">
    <location>
        <begin position="585"/>
        <end position="594"/>
    </location>
</feature>
<organism evidence="3 4">
    <name type="scientific">Coniochaeta pulveracea</name>
    <dbReference type="NCBI Taxonomy" id="177199"/>
    <lineage>
        <taxon>Eukaryota</taxon>
        <taxon>Fungi</taxon>
        <taxon>Dikarya</taxon>
        <taxon>Ascomycota</taxon>
        <taxon>Pezizomycotina</taxon>
        <taxon>Sordariomycetes</taxon>
        <taxon>Sordariomycetidae</taxon>
        <taxon>Coniochaetales</taxon>
        <taxon>Coniochaetaceae</taxon>
        <taxon>Coniochaeta</taxon>
    </lineage>
</organism>
<feature type="compositionally biased region" description="Low complexity" evidence="1">
    <location>
        <begin position="1070"/>
        <end position="1083"/>
    </location>
</feature>
<feature type="compositionally biased region" description="Low complexity" evidence="1">
    <location>
        <begin position="831"/>
        <end position="840"/>
    </location>
</feature>
<protein>
    <recommendedName>
        <fullName evidence="2">WW domain-containing protein</fullName>
    </recommendedName>
</protein>
<evidence type="ECO:0000259" key="2">
    <source>
        <dbReference type="PROSITE" id="PS01159"/>
    </source>
</evidence>
<dbReference type="STRING" id="177199.A0A420Y087"/>
<feature type="compositionally biased region" description="Polar residues" evidence="1">
    <location>
        <begin position="1400"/>
        <end position="1435"/>
    </location>
</feature>
<dbReference type="Proteomes" id="UP000275385">
    <property type="component" value="Unassembled WGS sequence"/>
</dbReference>
<feature type="compositionally biased region" description="Low complexity" evidence="1">
    <location>
        <begin position="328"/>
        <end position="337"/>
    </location>
</feature>
<feature type="region of interest" description="Disordered" evidence="1">
    <location>
        <begin position="1245"/>
        <end position="1264"/>
    </location>
</feature>
<dbReference type="PROSITE" id="PS01159">
    <property type="entry name" value="WW_DOMAIN_1"/>
    <property type="match status" value="1"/>
</dbReference>
<proteinExistence type="predicted"/>
<feature type="compositionally biased region" description="Pro residues" evidence="1">
    <location>
        <begin position="1105"/>
        <end position="1124"/>
    </location>
</feature>
<feature type="region of interest" description="Disordered" evidence="1">
    <location>
        <begin position="645"/>
        <end position="889"/>
    </location>
</feature>
<feature type="compositionally biased region" description="Low complexity" evidence="1">
    <location>
        <begin position="1019"/>
        <end position="1033"/>
    </location>
</feature>
<feature type="compositionally biased region" description="Polar residues" evidence="1">
    <location>
        <begin position="992"/>
        <end position="1003"/>
    </location>
</feature>
<feature type="compositionally biased region" description="Pro residues" evidence="1">
    <location>
        <begin position="846"/>
        <end position="858"/>
    </location>
</feature>
<feature type="compositionally biased region" description="Low complexity" evidence="1">
    <location>
        <begin position="915"/>
        <end position="932"/>
    </location>
</feature>
<name>A0A420Y087_9PEZI</name>
<feature type="compositionally biased region" description="Low complexity" evidence="1">
    <location>
        <begin position="1675"/>
        <end position="1753"/>
    </location>
</feature>
<feature type="compositionally biased region" description="Low complexity" evidence="1">
    <location>
        <begin position="1579"/>
        <end position="1637"/>
    </location>
</feature>
<dbReference type="OrthoDB" id="3439539at2759"/>
<feature type="domain" description="WW" evidence="2">
    <location>
        <begin position="8"/>
        <end position="32"/>
    </location>
</feature>
<feature type="compositionally biased region" description="Pro residues" evidence="1">
    <location>
        <begin position="792"/>
        <end position="806"/>
    </location>
</feature>
<feature type="region of interest" description="Disordered" evidence="1">
    <location>
        <begin position="1293"/>
        <end position="1372"/>
    </location>
</feature>
<dbReference type="InterPro" id="IPR001202">
    <property type="entry name" value="WW_dom"/>
</dbReference>
<feature type="region of interest" description="Disordered" evidence="1">
    <location>
        <begin position="153"/>
        <end position="202"/>
    </location>
</feature>
<feature type="region of interest" description="Disordered" evidence="1">
    <location>
        <begin position="1643"/>
        <end position="1662"/>
    </location>
</feature>
<evidence type="ECO:0000313" key="4">
    <source>
        <dbReference type="Proteomes" id="UP000275385"/>
    </source>
</evidence>
<dbReference type="EMBL" id="QVQW01000077">
    <property type="protein sequence ID" value="RKU41345.1"/>
    <property type="molecule type" value="Genomic_DNA"/>
</dbReference>
<feature type="region of interest" description="Disordered" evidence="1">
    <location>
        <begin position="1400"/>
        <end position="1466"/>
    </location>
</feature>
<feature type="compositionally biased region" description="Polar residues" evidence="1">
    <location>
        <begin position="1162"/>
        <end position="1171"/>
    </location>
</feature>
<feature type="region of interest" description="Disordered" evidence="1">
    <location>
        <begin position="1675"/>
        <end position="1763"/>
    </location>
</feature>
<feature type="compositionally biased region" description="Pro residues" evidence="1">
    <location>
        <begin position="1147"/>
        <end position="1156"/>
    </location>
</feature>
<comment type="caution">
    <text evidence="3">The sequence shown here is derived from an EMBL/GenBank/DDBJ whole genome shotgun (WGS) entry which is preliminary data.</text>
</comment>
<feature type="compositionally biased region" description="Polar residues" evidence="1">
    <location>
        <begin position="778"/>
        <end position="789"/>
    </location>
</feature>
<reference evidence="3 4" key="1">
    <citation type="submission" date="2018-08" db="EMBL/GenBank/DDBJ databases">
        <title>Draft genome of the lignicolous fungus Coniochaeta pulveracea.</title>
        <authorList>
            <person name="Borstlap C.J."/>
            <person name="De Witt R.N."/>
            <person name="Botha A."/>
            <person name="Volschenk H."/>
        </authorList>
    </citation>
    <scope>NUCLEOTIDE SEQUENCE [LARGE SCALE GENOMIC DNA]</scope>
    <source>
        <strain evidence="3 4">CAB683</strain>
    </source>
</reference>
<evidence type="ECO:0000256" key="1">
    <source>
        <dbReference type="SAM" id="MobiDB-lite"/>
    </source>
</evidence>
<feature type="compositionally biased region" description="Low complexity" evidence="1">
    <location>
        <begin position="1334"/>
        <end position="1344"/>
    </location>
</feature>
<feature type="region of interest" description="Disordered" evidence="1">
    <location>
        <begin position="1578"/>
        <end position="1637"/>
    </location>
</feature>
<feature type="region of interest" description="Disordered" evidence="1">
    <location>
        <begin position="565"/>
        <end position="610"/>
    </location>
</feature>
<feature type="compositionally biased region" description="Polar residues" evidence="1">
    <location>
        <begin position="653"/>
        <end position="675"/>
    </location>
</feature>
<accession>A0A420Y087</accession>
<feature type="compositionally biased region" description="Low complexity" evidence="1">
    <location>
        <begin position="1351"/>
        <end position="1360"/>
    </location>
</feature>
<feature type="compositionally biased region" description="Polar residues" evidence="1">
    <location>
        <begin position="719"/>
        <end position="728"/>
    </location>
</feature>